<comment type="caution">
    <text evidence="1">The sequence shown here is derived from an EMBL/GenBank/DDBJ whole genome shotgun (WGS) entry which is preliminary data.</text>
</comment>
<sequence length="192" mass="21666">MTFTTPPNVSYVPHQSLSGWGYNGSYDVEGPNSAIEMSELMRREIEKAKMREEIMMEIENERIREEIIVTRRLLEAEVRRELSIEKALAFHRRGRLGKGEGRPFGERFVTTFEGRLGEGDGRPVGERFATSLDGRLGMPLELRREFGGLGTGPQTSLAPHISEAKLHLGNGKHKEQIILPVSNFYALLLILC</sequence>
<evidence type="ECO:0000313" key="1">
    <source>
        <dbReference type="EMBL" id="GAA0144158.1"/>
    </source>
</evidence>
<accession>A0AAV3NYV0</accession>
<dbReference type="Proteomes" id="UP001454036">
    <property type="component" value="Unassembled WGS sequence"/>
</dbReference>
<keyword evidence="2" id="KW-1185">Reference proteome</keyword>
<proteinExistence type="predicted"/>
<organism evidence="1 2">
    <name type="scientific">Lithospermum erythrorhizon</name>
    <name type="common">Purple gromwell</name>
    <name type="synonym">Lithospermum officinale var. erythrorhizon</name>
    <dbReference type="NCBI Taxonomy" id="34254"/>
    <lineage>
        <taxon>Eukaryota</taxon>
        <taxon>Viridiplantae</taxon>
        <taxon>Streptophyta</taxon>
        <taxon>Embryophyta</taxon>
        <taxon>Tracheophyta</taxon>
        <taxon>Spermatophyta</taxon>
        <taxon>Magnoliopsida</taxon>
        <taxon>eudicotyledons</taxon>
        <taxon>Gunneridae</taxon>
        <taxon>Pentapetalae</taxon>
        <taxon>asterids</taxon>
        <taxon>lamiids</taxon>
        <taxon>Boraginales</taxon>
        <taxon>Boraginaceae</taxon>
        <taxon>Boraginoideae</taxon>
        <taxon>Lithospermeae</taxon>
        <taxon>Lithospermum</taxon>
    </lineage>
</organism>
<name>A0AAV3NYV0_LITER</name>
<gene>
    <name evidence="1" type="ORF">LIER_04675</name>
</gene>
<dbReference type="EMBL" id="BAABME010000610">
    <property type="protein sequence ID" value="GAA0144158.1"/>
    <property type="molecule type" value="Genomic_DNA"/>
</dbReference>
<protein>
    <submittedName>
        <fullName evidence="1">Uncharacterized protein</fullName>
    </submittedName>
</protein>
<evidence type="ECO:0000313" key="2">
    <source>
        <dbReference type="Proteomes" id="UP001454036"/>
    </source>
</evidence>
<reference evidence="1 2" key="1">
    <citation type="submission" date="2024-01" db="EMBL/GenBank/DDBJ databases">
        <title>The complete chloroplast genome sequence of Lithospermum erythrorhizon: insights into the phylogenetic relationship among Boraginaceae species and the maternal lineages of purple gromwells.</title>
        <authorList>
            <person name="Okada T."/>
            <person name="Watanabe K."/>
        </authorList>
    </citation>
    <scope>NUCLEOTIDE SEQUENCE [LARGE SCALE GENOMIC DNA]</scope>
</reference>
<dbReference type="AlphaFoldDB" id="A0AAV3NYV0"/>